<dbReference type="WBParaSite" id="TCONS_00015982.p1">
    <property type="protein sequence ID" value="TCONS_00015982.p1"/>
    <property type="gene ID" value="XLOC_010750"/>
</dbReference>
<feature type="transmembrane region" description="Helical" evidence="5">
    <location>
        <begin position="89"/>
        <end position="108"/>
    </location>
</feature>
<dbReference type="SUPFAM" id="SSF103473">
    <property type="entry name" value="MFS general substrate transporter"/>
    <property type="match status" value="1"/>
</dbReference>
<dbReference type="GO" id="GO:0022857">
    <property type="term" value="F:transmembrane transporter activity"/>
    <property type="evidence" value="ECO:0007669"/>
    <property type="project" value="InterPro"/>
</dbReference>
<feature type="transmembrane region" description="Helical" evidence="5">
    <location>
        <begin position="336"/>
        <end position="355"/>
    </location>
</feature>
<sequence length="457" mass="50786">MSLKSISIDSNKNIVYRSYWQRWLILGAVILVNFSNAMTWISYASITFPTNSFYGNDNAALFLNSIFLVISIPIGFLSMYMMDKWGIRASAIIGGTINMIGNILRLISTAPYITDKPTRFVIVMIGQSLASISQPFIMFLPTKMSAYWFPEKQRAFSNTLASMANPLGIAFMYSISPQIVSQPTETDFMRLNGINFGMSCLSWIVCLFIKSSKPPTPVSPATENDVESLNFWNGLKRCFRTKSFIILAICLGGAIGLFNTLYNNLQPALCVQGYSSSFSGIMGAVLIVSGLFGSAISGIIVDQTKLFKETMKFCFIIAGLSAISLTIAVQFTNVEWWIICSIVFFGFFGFAIYPIGLEVGVEVTFPVAEATSTGIICIMGQLEGIVFLLLTNAFTGLITPQQQKEQTCTNGYDPTIPTWKVPFIIWAGCVLLLLLVFLVLFWPKYKRSLYEEKKNLK</sequence>
<protein>
    <submittedName>
        <fullName evidence="7">MFS domain-containing protein</fullName>
    </submittedName>
    <submittedName>
        <fullName evidence="8">Major facilitator superfamily (MFS) profile domain-containing protein</fullName>
    </submittedName>
</protein>
<dbReference type="InterPro" id="IPR049680">
    <property type="entry name" value="FLVCR1-2_SLC49-like"/>
</dbReference>
<dbReference type="Pfam" id="PF07690">
    <property type="entry name" value="MFS_1"/>
    <property type="match status" value="1"/>
</dbReference>
<dbReference type="WBParaSite" id="SSTP_0000883200.1">
    <property type="protein sequence ID" value="SSTP_0000883200.1"/>
    <property type="gene ID" value="SSTP_0000883200"/>
</dbReference>
<evidence type="ECO:0000256" key="3">
    <source>
        <dbReference type="ARBA" id="ARBA00022989"/>
    </source>
</evidence>
<feature type="transmembrane region" description="Helical" evidence="5">
    <location>
        <begin position="367"/>
        <end position="390"/>
    </location>
</feature>
<evidence type="ECO:0000256" key="5">
    <source>
        <dbReference type="SAM" id="Phobius"/>
    </source>
</evidence>
<organism evidence="7">
    <name type="scientific">Strongyloides stercoralis</name>
    <name type="common">Threadworm</name>
    <dbReference type="NCBI Taxonomy" id="6248"/>
    <lineage>
        <taxon>Eukaryota</taxon>
        <taxon>Metazoa</taxon>
        <taxon>Ecdysozoa</taxon>
        <taxon>Nematoda</taxon>
        <taxon>Chromadorea</taxon>
        <taxon>Rhabditida</taxon>
        <taxon>Tylenchina</taxon>
        <taxon>Panagrolaimomorpha</taxon>
        <taxon>Strongyloidoidea</taxon>
        <taxon>Strongyloididae</taxon>
        <taxon>Strongyloides</taxon>
    </lineage>
</organism>
<keyword evidence="6" id="KW-1185">Reference proteome</keyword>
<dbReference type="GO" id="GO:0016020">
    <property type="term" value="C:membrane"/>
    <property type="evidence" value="ECO:0007669"/>
    <property type="project" value="UniProtKB-SubCell"/>
</dbReference>
<evidence type="ECO:0000256" key="2">
    <source>
        <dbReference type="ARBA" id="ARBA00022692"/>
    </source>
</evidence>
<reference evidence="7" key="1">
    <citation type="submission" date="2015-08" db="UniProtKB">
        <authorList>
            <consortium name="WormBaseParasite"/>
        </authorList>
    </citation>
    <scope>IDENTIFICATION</scope>
</reference>
<evidence type="ECO:0000313" key="7">
    <source>
        <dbReference type="WBParaSite" id="SSTP_0000883200.1"/>
    </source>
</evidence>
<name>A0A0K0EH74_STRER</name>
<feature type="transmembrane region" description="Helical" evidence="5">
    <location>
        <begin position="423"/>
        <end position="443"/>
    </location>
</feature>
<dbReference type="Proteomes" id="UP000035681">
    <property type="component" value="Unplaced"/>
</dbReference>
<proteinExistence type="predicted"/>
<evidence type="ECO:0000313" key="6">
    <source>
        <dbReference type="Proteomes" id="UP000035681"/>
    </source>
</evidence>
<accession>A0A0K0EH74</accession>
<comment type="subcellular location">
    <subcellularLocation>
        <location evidence="1">Membrane</location>
        <topology evidence="1">Multi-pass membrane protein</topology>
    </subcellularLocation>
</comment>
<feature type="transmembrane region" description="Helical" evidence="5">
    <location>
        <begin position="192"/>
        <end position="209"/>
    </location>
</feature>
<dbReference type="CDD" id="cd17399">
    <property type="entry name" value="MFS_MFSD7"/>
    <property type="match status" value="1"/>
</dbReference>
<keyword evidence="2 5" id="KW-0812">Transmembrane</keyword>
<feature type="transmembrane region" description="Helical" evidence="5">
    <location>
        <begin position="61"/>
        <end position="82"/>
    </location>
</feature>
<evidence type="ECO:0000313" key="8">
    <source>
        <dbReference type="WBParaSite" id="TCONS_00015982.p1"/>
    </source>
</evidence>
<dbReference type="PANTHER" id="PTHR10924:SF30">
    <property type="entry name" value="MFS DOMAIN-CONTAINING PROTEIN"/>
    <property type="match status" value="1"/>
</dbReference>
<feature type="transmembrane region" description="Helical" evidence="5">
    <location>
        <begin position="244"/>
        <end position="261"/>
    </location>
</feature>
<evidence type="ECO:0000256" key="4">
    <source>
        <dbReference type="ARBA" id="ARBA00023136"/>
    </source>
</evidence>
<dbReference type="Gene3D" id="1.20.1250.20">
    <property type="entry name" value="MFS general substrate transporter like domains"/>
    <property type="match status" value="2"/>
</dbReference>
<dbReference type="InterPro" id="IPR011701">
    <property type="entry name" value="MFS"/>
</dbReference>
<dbReference type="PANTHER" id="PTHR10924">
    <property type="entry name" value="MAJOR FACILITATOR SUPERFAMILY PROTEIN-RELATED"/>
    <property type="match status" value="1"/>
</dbReference>
<evidence type="ECO:0000256" key="1">
    <source>
        <dbReference type="ARBA" id="ARBA00004141"/>
    </source>
</evidence>
<keyword evidence="3 5" id="KW-1133">Transmembrane helix</keyword>
<feature type="transmembrane region" description="Helical" evidence="5">
    <location>
        <begin position="160"/>
        <end position="180"/>
    </location>
</feature>
<dbReference type="AlphaFoldDB" id="A0A0K0EH74"/>
<keyword evidence="4 5" id="KW-0472">Membrane</keyword>
<feature type="transmembrane region" description="Helical" evidence="5">
    <location>
        <begin position="20"/>
        <end position="41"/>
    </location>
</feature>
<dbReference type="InterPro" id="IPR036259">
    <property type="entry name" value="MFS_trans_sf"/>
</dbReference>
<feature type="transmembrane region" description="Helical" evidence="5">
    <location>
        <begin position="281"/>
        <end position="301"/>
    </location>
</feature>
<feature type="transmembrane region" description="Helical" evidence="5">
    <location>
        <begin position="313"/>
        <end position="330"/>
    </location>
</feature>
<feature type="transmembrane region" description="Helical" evidence="5">
    <location>
        <begin position="120"/>
        <end position="140"/>
    </location>
</feature>